<dbReference type="EMBL" id="VYTZ01000012">
    <property type="protein sequence ID" value="KAA9375208.1"/>
    <property type="molecule type" value="Genomic_DNA"/>
</dbReference>
<dbReference type="Gene3D" id="2.60.40.10">
    <property type="entry name" value="Immunoglobulins"/>
    <property type="match status" value="1"/>
</dbReference>
<name>A0A5J5JWE1_9ACTN</name>
<dbReference type="Pfam" id="PF00553">
    <property type="entry name" value="CBM_2"/>
    <property type="match status" value="1"/>
</dbReference>
<dbReference type="InterPro" id="IPR036116">
    <property type="entry name" value="FN3_sf"/>
</dbReference>
<feature type="domain" description="CBM2" evidence="3">
    <location>
        <begin position="170"/>
        <end position="283"/>
    </location>
</feature>
<dbReference type="InterPro" id="IPR001919">
    <property type="entry name" value="CBD2"/>
</dbReference>
<feature type="chain" id="PRO_5038795598" description="CBM2 domain-containing protein" evidence="2">
    <location>
        <begin position="21"/>
        <end position="283"/>
    </location>
</feature>
<feature type="compositionally biased region" description="Pro residues" evidence="1">
    <location>
        <begin position="42"/>
        <end position="58"/>
    </location>
</feature>
<dbReference type="GO" id="GO:0005975">
    <property type="term" value="P:carbohydrate metabolic process"/>
    <property type="evidence" value="ECO:0007669"/>
    <property type="project" value="InterPro"/>
</dbReference>
<evidence type="ECO:0000313" key="5">
    <source>
        <dbReference type="Proteomes" id="UP000327011"/>
    </source>
</evidence>
<dbReference type="SUPFAM" id="SSF49384">
    <property type="entry name" value="Carbohydrate-binding domain"/>
    <property type="match status" value="1"/>
</dbReference>
<sequence length="283" mass="28884">MTRTRTGTGAWITAALLAGAAIVAPAAARATAGTSAAFTTFPPSPSPTASPTPCPAIQPPSEQNTPPTAPGTPTDVQVFMTQVILHWAPATDADGIACYQVREVWEGVERVVGSFGGTVAGGSVYLPWPPRGVPSQVHQLYVVAVDTKGAAGPPSGSVSVTIYNDLVDPPSPSASPARVTCRVAVSSSSWWSGMSTSITITNTAETAVSGWRLTFAFPDPGQKVTNGWSATWSQSGTQVTAVNLDWNKTIAPGKSVTVGFLGSHTGANPSPATYSLNGASCAS</sequence>
<dbReference type="SUPFAM" id="SSF49265">
    <property type="entry name" value="Fibronectin type III"/>
    <property type="match status" value="1"/>
</dbReference>
<proteinExistence type="predicted"/>
<dbReference type="Proteomes" id="UP000327011">
    <property type="component" value="Unassembled WGS sequence"/>
</dbReference>
<evidence type="ECO:0000256" key="2">
    <source>
        <dbReference type="SAM" id="SignalP"/>
    </source>
</evidence>
<comment type="caution">
    <text evidence="4">The sequence shown here is derived from an EMBL/GenBank/DDBJ whole genome shotgun (WGS) entry which is preliminary data.</text>
</comment>
<dbReference type="AlphaFoldDB" id="A0A5J5JWE1"/>
<accession>A0A5J5JWE1</accession>
<dbReference type="Gene3D" id="2.60.40.290">
    <property type="match status" value="1"/>
</dbReference>
<keyword evidence="2" id="KW-0732">Signal</keyword>
<dbReference type="PROSITE" id="PS51173">
    <property type="entry name" value="CBM2"/>
    <property type="match status" value="1"/>
</dbReference>
<dbReference type="InterPro" id="IPR013783">
    <property type="entry name" value="Ig-like_fold"/>
</dbReference>
<gene>
    <name evidence="4" type="ORF">F5972_27925</name>
</gene>
<dbReference type="RefSeq" id="WP_150937509.1">
    <property type="nucleotide sequence ID" value="NZ_VYTZ01000012.1"/>
</dbReference>
<evidence type="ECO:0000256" key="1">
    <source>
        <dbReference type="SAM" id="MobiDB-lite"/>
    </source>
</evidence>
<reference evidence="4 5" key="1">
    <citation type="submission" date="2019-09" db="EMBL/GenBank/DDBJ databases">
        <title>Screening of Novel Bioactive Compounds from Soil-Associated.</title>
        <authorList>
            <person name="Gong X."/>
        </authorList>
    </citation>
    <scope>NUCLEOTIDE SEQUENCE [LARGE SCALE GENOMIC DNA]</scope>
    <source>
        <strain evidence="4 5">Gxj-6</strain>
    </source>
</reference>
<evidence type="ECO:0000259" key="3">
    <source>
        <dbReference type="PROSITE" id="PS51173"/>
    </source>
</evidence>
<keyword evidence="5" id="KW-1185">Reference proteome</keyword>
<protein>
    <recommendedName>
        <fullName evidence="3">CBM2 domain-containing protein</fullName>
    </recommendedName>
</protein>
<dbReference type="GO" id="GO:0004553">
    <property type="term" value="F:hydrolase activity, hydrolyzing O-glycosyl compounds"/>
    <property type="evidence" value="ECO:0007669"/>
    <property type="project" value="InterPro"/>
</dbReference>
<dbReference type="SMART" id="SM00637">
    <property type="entry name" value="CBD_II"/>
    <property type="match status" value="1"/>
</dbReference>
<dbReference type="InterPro" id="IPR012291">
    <property type="entry name" value="CBM2_carb-bd_dom_sf"/>
</dbReference>
<feature type="signal peptide" evidence="2">
    <location>
        <begin position="1"/>
        <end position="20"/>
    </location>
</feature>
<dbReference type="GO" id="GO:0030247">
    <property type="term" value="F:polysaccharide binding"/>
    <property type="evidence" value="ECO:0007669"/>
    <property type="project" value="UniProtKB-UniRule"/>
</dbReference>
<organism evidence="4 5">
    <name type="scientific">Microbispora cellulosiformans</name>
    <dbReference type="NCBI Taxonomy" id="2614688"/>
    <lineage>
        <taxon>Bacteria</taxon>
        <taxon>Bacillati</taxon>
        <taxon>Actinomycetota</taxon>
        <taxon>Actinomycetes</taxon>
        <taxon>Streptosporangiales</taxon>
        <taxon>Streptosporangiaceae</taxon>
        <taxon>Microbispora</taxon>
    </lineage>
</organism>
<feature type="region of interest" description="Disordered" evidence="1">
    <location>
        <begin position="38"/>
        <end position="74"/>
    </location>
</feature>
<evidence type="ECO:0000313" key="4">
    <source>
        <dbReference type="EMBL" id="KAA9375208.1"/>
    </source>
</evidence>
<dbReference type="InterPro" id="IPR008965">
    <property type="entry name" value="CBM2/CBM3_carb-bd_dom_sf"/>
</dbReference>